<dbReference type="AlphaFoldDB" id="A0A9P6MRY0"/>
<keyword evidence="3" id="KW-1185">Reference proteome</keyword>
<dbReference type="EMBL" id="JAAAID010001281">
    <property type="protein sequence ID" value="KAG0010708.1"/>
    <property type="molecule type" value="Genomic_DNA"/>
</dbReference>
<accession>A0A9P6MRY0</accession>
<protein>
    <submittedName>
        <fullName evidence="2">Uncharacterized protein</fullName>
    </submittedName>
</protein>
<organism evidence="2 3">
    <name type="scientific">Entomortierella chlamydospora</name>
    <dbReference type="NCBI Taxonomy" id="101097"/>
    <lineage>
        <taxon>Eukaryota</taxon>
        <taxon>Fungi</taxon>
        <taxon>Fungi incertae sedis</taxon>
        <taxon>Mucoromycota</taxon>
        <taxon>Mortierellomycotina</taxon>
        <taxon>Mortierellomycetes</taxon>
        <taxon>Mortierellales</taxon>
        <taxon>Mortierellaceae</taxon>
        <taxon>Entomortierella</taxon>
    </lineage>
</organism>
<dbReference type="Proteomes" id="UP000703661">
    <property type="component" value="Unassembled WGS sequence"/>
</dbReference>
<evidence type="ECO:0000313" key="3">
    <source>
        <dbReference type="Proteomes" id="UP000703661"/>
    </source>
</evidence>
<sequence length="73" mass="8644">MRMHEKWSTMYSEMMHEVVSENDELRKKLKSAQRKLRRYGENSQNNRSNTYSGMDDGGDSVYGSEDDMEEIMI</sequence>
<reference evidence="2" key="1">
    <citation type="journal article" date="2020" name="Fungal Divers.">
        <title>Resolving the Mortierellaceae phylogeny through synthesis of multi-gene phylogenetics and phylogenomics.</title>
        <authorList>
            <person name="Vandepol N."/>
            <person name="Liber J."/>
            <person name="Desiro A."/>
            <person name="Na H."/>
            <person name="Kennedy M."/>
            <person name="Barry K."/>
            <person name="Grigoriev I.V."/>
            <person name="Miller A.N."/>
            <person name="O'Donnell K."/>
            <person name="Stajich J.E."/>
            <person name="Bonito G."/>
        </authorList>
    </citation>
    <scope>NUCLEOTIDE SEQUENCE</scope>
    <source>
        <strain evidence="2">NRRL 2769</strain>
    </source>
</reference>
<comment type="caution">
    <text evidence="2">The sequence shown here is derived from an EMBL/GenBank/DDBJ whole genome shotgun (WGS) entry which is preliminary data.</text>
</comment>
<name>A0A9P6MRY0_9FUNG</name>
<evidence type="ECO:0000313" key="2">
    <source>
        <dbReference type="EMBL" id="KAG0010708.1"/>
    </source>
</evidence>
<feature type="region of interest" description="Disordered" evidence="1">
    <location>
        <begin position="32"/>
        <end position="73"/>
    </location>
</feature>
<proteinExistence type="predicted"/>
<feature type="compositionally biased region" description="Acidic residues" evidence="1">
    <location>
        <begin position="64"/>
        <end position="73"/>
    </location>
</feature>
<evidence type="ECO:0000256" key="1">
    <source>
        <dbReference type="SAM" id="MobiDB-lite"/>
    </source>
</evidence>
<feature type="compositionally biased region" description="Polar residues" evidence="1">
    <location>
        <begin position="41"/>
        <end position="52"/>
    </location>
</feature>
<gene>
    <name evidence="2" type="ORF">BGZ80_001250</name>
</gene>